<dbReference type="SMART" id="SM00324">
    <property type="entry name" value="RhoGAP"/>
    <property type="match status" value="1"/>
</dbReference>
<dbReference type="InterPro" id="IPR057323">
    <property type="entry name" value="RHG40/28/18_ubiquitin"/>
</dbReference>
<dbReference type="OrthoDB" id="27680at2759"/>
<dbReference type="GO" id="GO:0005737">
    <property type="term" value="C:cytoplasm"/>
    <property type="evidence" value="ECO:0007669"/>
    <property type="project" value="TreeGrafter"/>
</dbReference>
<keyword evidence="3" id="KW-1185">Reference proteome</keyword>
<dbReference type="GO" id="GO:0051056">
    <property type="term" value="P:regulation of small GTPase mediated signal transduction"/>
    <property type="evidence" value="ECO:0007669"/>
    <property type="project" value="TreeGrafter"/>
</dbReference>
<dbReference type="EMBL" id="CACRXK020003286">
    <property type="protein sequence ID" value="CAB3998164.1"/>
    <property type="molecule type" value="Genomic_DNA"/>
</dbReference>
<organism evidence="2 3">
    <name type="scientific">Paramuricea clavata</name>
    <name type="common">Red gorgonian</name>
    <name type="synonym">Violescent sea-whip</name>
    <dbReference type="NCBI Taxonomy" id="317549"/>
    <lineage>
        <taxon>Eukaryota</taxon>
        <taxon>Metazoa</taxon>
        <taxon>Cnidaria</taxon>
        <taxon>Anthozoa</taxon>
        <taxon>Octocorallia</taxon>
        <taxon>Malacalcyonacea</taxon>
        <taxon>Plexauridae</taxon>
        <taxon>Paramuricea</taxon>
    </lineage>
</organism>
<evidence type="ECO:0000313" key="3">
    <source>
        <dbReference type="Proteomes" id="UP001152795"/>
    </source>
</evidence>
<name>A0A6S7GXT2_PARCT</name>
<dbReference type="AlphaFoldDB" id="A0A6S7GXT2"/>
<dbReference type="Pfam" id="PF00620">
    <property type="entry name" value="RhoGAP"/>
    <property type="match status" value="1"/>
</dbReference>
<gene>
    <name evidence="2" type="ORF">PACLA_8A023474</name>
</gene>
<dbReference type="Gene3D" id="1.10.555.10">
    <property type="entry name" value="Rho GTPase activation protein"/>
    <property type="match status" value="1"/>
</dbReference>
<reference evidence="2" key="1">
    <citation type="submission" date="2020-04" db="EMBL/GenBank/DDBJ databases">
        <authorList>
            <person name="Alioto T."/>
            <person name="Alioto T."/>
            <person name="Gomez Garrido J."/>
        </authorList>
    </citation>
    <scope>NUCLEOTIDE SEQUENCE</scope>
    <source>
        <strain evidence="2">A484AB</strain>
    </source>
</reference>
<feature type="non-terminal residue" evidence="2">
    <location>
        <position position="284"/>
    </location>
</feature>
<dbReference type="PANTHER" id="PTHR14963:SF1">
    <property type="entry name" value="RHO GTPASE-ACTIVATING PROTEIN CONUNDRUM"/>
    <property type="match status" value="1"/>
</dbReference>
<dbReference type="InterPro" id="IPR000198">
    <property type="entry name" value="RhoGAP_dom"/>
</dbReference>
<protein>
    <submittedName>
        <fullName evidence="2">Rho GTPase-activating 18 isoform X3</fullName>
    </submittedName>
</protein>
<comment type="caution">
    <text evidence="2">The sequence shown here is derived from an EMBL/GenBank/DDBJ whole genome shotgun (WGS) entry which is preliminary data.</text>
</comment>
<dbReference type="PANTHER" id="PTHR14963">
    <property type="entry name" value="RHO GTPASE ACTIVATING PROTEIN 18,19-RELATED"/>
    <property type="match status" value="1"/>
</dbReference>
<accession>A0A6S7GXT2</accession>
<evidence type="ECO:0000256" key="1">
    <source>
        <dbReference type="ARBA" id="ARBA00022468"/>
    </source>
</evidence>
<dbReference type="GO" id="GO:0030833">
    <property type="term" value="P:regulation of actin filament polymerization"/>
    <property type="evidence" value="ECO:0007669"/>
    <property type="project" value="TreeGrafter"/>
</dbReference>
<sequence length="284" mass="32492">ELPFPLLTYEYQPTFASVEEIPDRVQQLQALNLLVLLLPVAHRDTLRLLLLFLCRIIAKQKENKMDLNNVAMIMAPNLFLSTGNKSGASLREVEMAKGTINIVRMLIKYHSILWTVPSFMVRQVRFLYEVEQSEKSKEPKGKKRKAKRGASDPTMYHVNPMKKSQSLEDLDRIEHEFENHIIRVKAPSSNKVGMALQLSKNTKARDVVDKFCKATTKYKEAWKQNTVPANAGRPQQGNKCPCGDNHFLYEVGGNIGERCLDMETNLLQLSRLNPRAEWVIKIKS</sequence>
<dbReference type="Proteomes" id="UP001152795">
    <property type="component" value="Unassembled WGS sequence"/>
</dbReference>
<dbReference type="GO" id="GO:0007165">
    <property type="term" value="P:signal transduction"/>
    <property type="evidence" value="ECO:0007669"/>
    <property type="project" value="InterPro"/>
</dbReference>
<keyword evidence="1" id="KW-0343">GTPase activation</keyword>
<dbReference type="Pfam" id="PF25442">
    <property type="entry name" value="Ubiquitin_RHG40_C"/>
    <property type="match status" value="1"/>
</dbReference>
<dbReference type="SUPFAM" id="SSF48350">
    <property type="entry name" value="GTPase activation domain, GAP"/>
    <property type="match status" value="1"/>
</dbReference>
<dbReference type="InterPro" id="IPR008936">
    <property type="entry name" value="Rho_GTPase_activation_prot"/>
</dbReference>
<evidence type="ECO:0000313" key="2">
    <source>
        <dbReference type="EMBL" id="CAB3998164.1"/>
    </source>
</evidence>
<dbReference type="PROSITE" id="PS50238">
    <property type="entry name" value="RHOGAP"/>
    <property type="match status" value="1"/>
</dbReference>
<dbReference type="GO" id="GO:0005096">
    <property type="term" value="F:GTPase activator activity"/>
    <property type="evidence" value="ECO:0007669"/>
    <property type="project" value="UniProtKB-KW"/>
</dbReference>
<proteinExistence type="predicted"/>